<dbReference type="InParanoid" id="A0A409YV18"/>
<dbReference type="EMBL" id="NHYE01000232">
    <property type="protein sequence ID" value="PPR06865.1"/>
    <property type="molecule type" value="Genomic_DNA"/>
</dbReference>
<dbReference type="GO" id="GO:0051118">
    <property type="term" value="F:glucan endo-1,3-alpha-glucosidase activity"/>
    <property type="evidence" value="ECO:0007669"/>
    <property type="project" value="InterPro"/>
</dbReference>
<keyword evidence="2" id="KW-1185">Reference proteome</keyword>
<dbReference type="CDD" id="cd11577">
    <property type="entry name" value="GH71"/>
    <property type="match status" value="1"/>
</dbReference>
<dbReference type="STRING" id="231916.A0A409YV18"/>
<dbReference type="Gene3D" id="3.20.20.80">
    <property type="entry name" value="Glycosidases"/>
    <property type="match status" value="1"/>
</dbReference>
<dbReference type="Pfam" id="PF03659">
    <property type="entry name" value="Glyco_hydro_71"/>
    <property type="match status" value="1"/>
</dbReference>
<comment type="caution">
    <text evidence="1">The sequence shown here is derived from an EMBL/GenBank/DDBJ whole genome shotgun (WGS) entry which is preliminary data.</text>
</comment>
<evidence type="ECO:0000313" key="1">
    <source>
        <dbReference type="EMBL" id="PPR06865.1"/>
    </source>
</evidence>
<reference evidence="1 2" key="1">
    <citation type="journal article" date="2018" name="Evol. Lett.">
        <title>Horizontal gene cluster transfer increased hallucinogenic mushroom diversity.</title>
        <authorList>
            <person name="Reynolds H.T."/>
            <person name="Vijayakumar V."/>
            <person name="Gluck-Thaler E."/>
            <person name="Korotkin H.B."/>
            <person name="Matheny P.B."/>
            <person name="Slot J.C."/>
        </authorList>
    </citation>
    <scope>NUCLEOTIDE SEQUENCE [LARGE SCALE GENOMIC DNA]</scope>
    <source>
        <strain evidence="1 2">SRW20</strain>
    </source>
</reference>
<evidence type="ECO:0008006" key="3">
    <source>
        <dbReference type="Google" id="ProtNLM"/>
    </source>
</evidence>
<dbReference type="InterPro" id="IPR005197">
    <property type="entry name" value="Glyco_hydro_71"/>
</dbReference>
<gene>
    <name evidence="1" type="ORF">CVT26_003989</name>
</gene>
<proteinExistence type="predicted"/>
<name>A0A409YV18_9AGAR</name>
<dbReference type="Proteomes" id="UP000284706">
    <property type="component" value="Unassembled WGS sequence"/>
</dbReference>
<evidence type="ECO:0000313" key="2">
    <source>
        <dbReference type="Proteomes" id="UP000284706"/>
    </source>
</evidence>
<sequence length="525" mass="59293">MSDSKRSQKGSLFKASPVQLLSLRALTMSIILVKQGLKKLRWTTGSEASNSMDDLDVGGTSDGSEPESALVNCDQSAQTAKRNYVFAHFMVGNTYPYTIDDWYQDIKLAASQSIDGFVLNVGVEDWQRQRSLDCFAACKRLPDSTNFKLFFSFDMTSIPGNSADNVQFFRHYLSATYQSPRTFRHPRTNGVVISTFSGENCTFGQGSMEKGWAFLKNELNKIVPICFIPAFFINPSRYSNISAMDGAFNWNGSWPIHLDPGMPRAQIVNAVLDSDTSYIENLKNGQSFMAAVSPWFFTHYGPDSWNKNWIYRSDDWLFVRRWEQLIAQRNHIDFAQIISWNGARFLVFKNIQPDVLSQDYGESHYIGPVKGAQPNSQAWVDGYPHEAWLTLNQYYAKAFQTGTYPPITKDRIFMWARPHPKDVTSCDKVPRPNNWQLTDDTAWVVVFATASSTLAVYTQEGSSAKHTFEVKAGVTKLSFPLQKDGGMMASLLRGNKVVVTCNPVAYRFESRPGVYNFNAYVCMSP</sequence>
<dbReference type="OrthoDB" id="3257981at2759"/>
<protein>
    <recommendedName>
        <fullName evidence="3">Glycoside hydrolase family 71 protein</fullName>
    </recommendedName>
</protein>
<organism evidence="1 2">
    <name type="scientific">Gymnopilus dilepis</name>
    <dbReference type="NCBI Taxonomy" id="231916"/>
    <lineage>
        <taxon>Eukaryota</taxon>
        <taxon>Fungi</taxon>
        <taxon>Dikarya</taxon>
        <taxon>Basidiomycota</taxon>
        <taxon>Agaricomycotina</taxon>
        <taxon>Agaricomycetes</taxon>
        <taxon>Agaricomycetidae</taxon>
        <taxon>Agaricales</taxon>
        <taxon>Agaricineae</taxon>
        <taxon>Hymenogastraceae</taxon>
        <taxon>Gymnopilus</taxon>
    </lineage>
</organism>
<accession>A0A409YV18</accession>
<dbReference type="AlphaFoldDB" id="A0A409YV18"/>